<feature type="compositionally biased region" description="Low complexity" evidence="1">
    <location>
        <begin position="119"/>
        <end position="141"/>
    </location>
</feature>
<accession>A0A6L7F2Y3</accession>
<reference evidence="3 4" key="1">
    <citation type="submission" date="2019-12" db="EMBL/GenBank/DDBJ databases">
        <authorList>
            <person name="Kun Z."/>
        </authorList>
    </citation>
    <scope>NUCLEOTIDE SEQUENCE [LARGE SCALE GENOMIC DNA]</scope>
    <source>
        <strain evidence="3 4">YIM 123512</strain>
    </source>
</reference>
<dbReference type="RefSeq" id="WP_160878324.1">
    <property type="nucleotide sequence ID" value="NZ_WUEK01000007.1"/>
</dbReference>
<evidence type="ECO:0000313" key="3">
    <source>
        <dbReference type="EMBL" id="MXG90384.1"/>
    </source>
</evidence>
<evidence type="ECO:0000256" key="2">
    <source>
        <dbReference type="SAM" id="Phobius"/>
    </source>
</evidence>
<feature type="transmembrane region" description="Helical" evidence="2">
    <location>
        <begin position="73"/>
        <end position="94"/>
    </location>
</feature>
<proteinExistence type="predicted"/>
<gene>
    <name evidence="3" type="ORF">GRQ65_12580</name>
</gene>
<dbReference type="Proteomes" id="UP000473325">
    <property type="component" value="Unassembled WGS sequence"/>
</dbReference>
<dbReference type="AlphaFoldDB" id="A0A6L7F2Y3"/>
<comment type="caution">
    <text evidence="3">The sequence shown here is derived from an EMBL/GenBank/DDBJ whole genome shotgun (WGS) entry which is preliminary data.</text>
</comment>
<sequence>MTEHHDDDTHTDRHGFDTDDELRALLRTADPARTLAPADQAAVSELLEDIMSTDLDARPDTAEATPRRGRTTWLVAAAAATVIAGAAGLALSALDSGSDPAPSAGPSVESSATAPSADAGGATNGATAGTTELTAPTTTPGRCAAPSAPFIAAQQQAFEGTVTAIEGDRVTLQTSEVFTGEVGQTVVVDAPAAAMQSLIQSTQFEVGGTYLVSATDGQVAVCGFSGRADGELQGIYDQAFPR</sequence>
<keyword evidence="2" id="KW-0472">Membrane</keyword>
<evidence type="ECO:0000256" key="1">
    <source>
        <dbReference type="SAM" id="MobiDB-lite"/>
    </source>
</evidence>
<organism evidence="3 4">
    <name type="scientific">Nocardioides flavescens</name>
    <dbReference type="NCBI Taxonomy" id="2691959"/>
    <lineage>
        <taxon>Bacteria</taxon>
        <taxon>Bacillati</taxon>
        <taxon>Actinomycetota</taxon>
        <taxon>Actinomycetes</taxon>
        <taxon>Propionibacteriales</taxon>
        <taxon>Nocardioidaceae</taxon>
        <taxon>Nocardioides</taxon>
    </lineage>
</organism>
<keyword evidence="2" id="KW-0812">Transmembrane</keyword>
<protein>
    <submittedName>
        <fullName evidence="3">Uncharacterized protein</fullName>
    </submittedName>
</protein>
<keyword evidence="2" id="KW-1133">Transmembrane helix</keyword>
<feature type="region of interest" description="Disordered" evidence="1">
    <location>
        <begin position="95"/>
        <end position="142"/>
    </location>
</feature>
<evidence type="ECO:0000313" key="4">
    <source>
        <dbReference type="Proteomes" id="UP000473325"/>
    </source>
</evidence>
<feature type="compositionally biased region" description="Low complexity" evidence="1">
    <location>
        <begin position="95"/>
        <end position="107"/>
    </location>
</feature>
<name>A0A6L7F2Y3_9ACTN</name>
<keyword evidence="4" id="KW-1185">Reference proteome</keyword>
<dbReference type="EMBL" id="WUEK01000007">
    <property type="protein sequence ID" value="MXG90384.1"/>
    <property type="molecule type" value="Genomic_DNA"/>
</dbReference>